<gene>
    <name evidence="1" type="ORF">A2415_00710</name>
</gene>
<organism evidence="1 2">
    <name type="scientific">candidate division WWE3 bacterium RIFOXYC1_FULL_39_7</name>
    <dbReference type="NCBI Taxonomy" id="1802643"/>
    <lineage>
        <taxon>Bacteria</taxon>
        <taxon>Katanobacteria</taxon>
    </lineage>
</organism>
<name>A0A1F4WKY6_UNCKA</name>
<proteinExistence type="predicted"/>
<evidence type="ECO:0000313" key="1">
    <source>
        <dbReference type="EMBL" id="OGC70105.1"/>
    </source>
</evidence>
<dbReference type="Proteomes" id="UP000179113">
    <property type="component" value="Unassembled WGS sequence"/>
</dbReference>
<dbReference type="AlphaFoldDB" id="A0A1F4WKY6"/>
<evidence type="ECO:0000313" key="2">
    <source>
        <dbReference type="Proteomes" id="UP000179113"/>
    </source>
</evidence>
<protein>
    <recommendedName>
        <fullName evidence="3">Glycosyltransferase 2-like domain-containing protein</fullName>
    </recommendedName>
</protein>
<accession>A0A1F4WKY6</accession>
<comment type="caution">
    <text evidence="1">The sequence shown here is derived from an EMBL/GenBank/DDBJ whole genome shotgun (WGS) entry which is preliminary data.</text>
</comment>
<reference evidence="1 2" key="1">
    <citation type="journal article" date="2016" name="Nat. Commun.">
        <title>Thousands of microbial genomes shed light on interconnected biogeochemical processes in an aquifer system.</title>
        <authorList>
            <person name="Anantharaman K."/>
            <person name="Brown C.T."/>
            <person name="Hug L.A."/>
            <person name="Sharon I."/>
            <person name="Castelle C.J."/>
            <person name="Probst A.J."/>
            <person name="Thomas B.C."/>
            <person name="Singh A."/>
            <person name="Wilkins M.J."/>
            <person name="Karaoz U."/>
            <person name="Brodie E.L."/>
            <person name="Williams K.H."/>
            <person name="Hubbard S.S."/>
            <person name="Banfield J.F."/>
        </authorList>
    </citation>
    <scope>NUCLEOTIDE SEQUENCE [LARGE SCALE GENOMIC DNA]</scope>
</reference>
<dbReference type="EMBL" id="MEWA01000010">
    <property type="protein sequence ID" value="OGC70105.1"/>
    <property type="molecule type" value="Genomic_DNA"/>
</dbReference>
<sequence>MVTPKSKIVLCSSTHYKKTIDDVRASCALETAKKAARYSLNLLVVDDTDVNFRNQLKELGATVFEEKVHGMGTCRRFILDKAGDIAGKDGVVIWLEAEKYNLVEFAEQLAEPILNGKADMVIPNRDQKLFEETYPKFQIQSESLAKLFVHDMGLDWDVFFGPVAVNNVALNEFLNYPNNLPKEFGMTVPDTWDATYLPRLIAMSKGCKTEFITVPYRHPSEQTKHESGNLEYDLKRIAQLELLGLMYKLWKIYQ</sequence>
<evidence type="ECO:0008006" key="3">
    <source>
        <dbReference type="Google" id="ProtNLM"/>
    </source>
</evidence>